<dbReference type="PANTHER" id="PTHR43292:SF3">
    <property type="entry name" value="ACYL-COA DEHYDROGENASE FADE29"/>
    <property type="match status" value="1"/>
</dbReference>
<accession>A0A383A4Y1</accession>
<gene>
    <name evidence="7" type="ORF">METZ01_LOCUS455139</name>
</gene>
<organism evidence="7">
    <name type="scientific">marine metagenome</name>
    <dbReference type="NCBI Taxonomy" id="408172"/>
    <lineage>
        <taxon>unclassified sequences</taxon>
        <taxon>metagenomes</taxon>
        <taxon>ecological metagenomes</taxon>
    </lineage>
</organism>
<feature type="domain" description="Acyl-CoA oxidase/dehydrogenase middle" evidence="5">
    <location>
        <begin position="127"/>
        <end position="221"/>
    </location>
</feature>
<dbReference type="Gene3D" id="1.10.540.10">
    <property type="entry name" value="Acyl-CoA dehydrogenase/oxidase, N-terminal domain"/>
    <property type="match status" value="1"/>
</dbReference>
<dbReference type="Pfam" id="PF02771">
    <property type="entry name" value="Acyl-CoA_dh_N"/>
    <property type="match status" value="1"/>
</dbReference>
<dbReference type="InterPro" id="IPR013786">
    <property type="entry name" value="AcylCoA_DH/ox_N"/>
</dbReference>
<keyword evidence="3" id="KW-0274">FAD</keyword>
<evidence type="ECO:0000256" key="4">
    <source>
        <dbReference type="ARBA" id="ARBA00023002"/>
    </source>
</evidence>
<evidence type="ECO:0008006" key="8">
    <source>
        <dbReference type="Google" id="ProtNLM"/>
    </source>
</evidence>
<evidence type="ECO:0000256" key="3">
    <source>
        <dbReference type="ARBA" id="ARBA00022827"/>
    </source>
</evidence>
<sequence length="222" mass="24464">MDFSFSPEEESFRTEIRSFLDNHLPSDWNNRDTIGAEGAEDGSLARTITKGLADKKWLAMAWSKENGGLDATHVQQMIYNEETTYARMPGGGGMGVAWVGPALILYGTDEQKEQYLPKITNGDDIWCTLYSEPGAGSDLASLQTRAVRDGDEWIINGSKMWTSGGHYANMGWLAARTDPSAPKHRGISTFVMPMNAPGVSVRPLPNLAGEHGFNEIFFEDVR</sequence>
<dbReference type="SUPFAM" id="SSF56645">
    <property type="entry name" value="Acyl-CoA dehydrogenase NM domain-like"/>
    <property type="match status" value="1"/>
</dbReference>
<dbReference type="InterPro" id="IPR046373">
    <property type="entry name" value="Acyl-CoA_Oxase/DH_mid-dom_sf"/>
</dbReference>
<dbReference type="Gene3D" id="2.40.110.10">
    <property type="entry name" value="Butyryl-CoA Dehydrogenase, subunit A, domain 2"/>
    <property type="match status" value="1"/>
</dbReference>
<dbReference type="PANTHER" id="PTHR43292">
    <property type="entry name" value="ACYL-COA DEHYDROGENASE"/>
    <property type="match status" value="1"/>
</dbReference>
<dbReference type="GO" id="GO:0050660">
    <property type="term" value="F:flavin adenine dinucleotide binding"/>
    <property type="evidence" value="ECO:0007669"/>
    <property type="project" value="InterPro"/>
</dbReference>
<reference evidence="7" key="1">
    <citation type="submission" date="2018-05" db="EMBL/GenBank/DDBJ databases">
        <authorList>
            <person name="Lanie J.A."/>
            <person name="Ng W.-L."/>
            <person name="Kazmierczak K.M."/>
            <person name="Andrzejewski T.M."/>
            <person name="Davidsen T.M."/>
            <person name="Wayne K.J."/>
            <person name="Tettelin H."/>
            <person name="Glass J.I."/>
            <person name="Rusch D."/>
            <person name="Podicherti R."/>
            <person name="Tsui H.-C.T."/>
            <person name="Winkler M.E."/>
        </authorList>
    </citation>
    <scope>NUCLEOTIDE SEQUENCE</scope>
</reference>
<protein>
    <recommendedName>
        <fullName evidence="8">Acyl-CoA dehydrogenase</fullName>
    </recommendedName>
</protein>
<dbReference type="GO" id="GO:0005886">
    <property type="term" value="C:plasma membrane"/>
    <property type="evidence" value="ECO:0007669"/>
    <property type="project" value="TreeGrafter"/>
</dbReference>
<dbReference type="InterPro" id="IPR037069">
    <property type="entry name" value="AcylCoA_DH/ox_N_sf"/>
</dbReference>
<dbReference type="Pfam" id="PF02770">
    <property type="entry name" value="Acyl-CoA_dh_M"/>
    <property type="match status" value="1"/>
</dbReference>
<comment type="cofactor">
    <cofactor evidence="1">
        <name>FAD</name>
        <dbReference type="ChEBI" id="CHEBI:57692"/>
    </cofactor>
</comment>
<dbReference type="InterPro" id="IPR009100">
    <property type="entry name" value="AcylCoA_DH/oxidase_NM_dom_sf"/>
</dbReference>
<evidence type="ECO:0000259" key="5">
    <source>
        <dbReference type="Pfam" id="PF02770"/>
    </source>
</evidence>
<dbReference type="EMBL" id="UINC01188866">
    <property type="protein sequence ID" value="SVE02285.1"/>
    <property type="molecule type" value="Genomic_DNA"/>
</dbReference>
<keyword evidence="4" id="KW-0560">Oxidoreductase</keyword>
<proteinExistence type="predicted"/>
<feature type="domain" description="Acyl-CoA dehydrogenase/oxidase N-terminal" evidence="6">
    <location>
        <begin position="6"/>
        <end position="123"/>
    </location>
</feature>
<evidence type="ECO:0000259" key="6">
    <source>
        <dbReference type="Pfam" id="PF02771"/>
    </source>
</evidence>
<name>A0A383A4Y1_9ZZZZ</name>
<feature type="non-terminal residue" evidence="7">
    <location>
        <position position="222"/>
    </location>
</feature>
<keyword evidence="2" id="KW-0285">Flavoprotein</keyword>
<evidence type="ECO:0000313" key="7">
    <source>
        <dbReference type="EMBL" id="SVE02285.1"/>
    </source>
</evidence>
<dbReference type="GO" id="GO:0016627">
    <property type="term" value="F:oxidoreductase activity, acting on the CH-CH group of donors"/>
    <property type="evidence" value="ECO:0007669"/>
    <property type="project" value="InterPro"/>
</dbReference>
<dbReference type="InterPro" id="IPR006091">
    <property type="entry name" value="Acyl-CoA_Oxase/DH_mid-dom"/>
</dbReference>
<dbReference type="FunFam" id="2.40.110.10:FF:000011">
    <property type="entry name" value="Acyl-CoA dehydrogenase FadE34"/>
    <property type="match status" value="1"/>
</dbReference>
<evidence type="ECO:0000256" key="2">
    <source>
        <dbReference type="ARBA" id="ARBA00022630"/>
    </source>
</evidence>
<dbReference type="AlphaFoldDB" id="A0A383A4Y1"/>
<evidence type="ECO:0000256" key="1">
    <source>
        <dbReference type="ARBA" id="ARBA00001974"/>
    </source>
</evidence>
<dbReference type="InterPro" id="IPR052161">
    <property type="entry name" value="Mycobact_Acyl-CoA_DH"/>
</dbReference>